<evidence type="ECO:0000313" key="2">
    <source>
        <dbReference type="Proteomes" id="UP000319353"/>
    </source>
</evidence>
<feature type="non-terminal residue" evidence="1">
    <location>
        <position position="69"/>
    </location>
</feature>
<dbReference type="Proteomes" id="UP000319353">
    <property type="component" value="Unassembled WGS sequence"/>
</dbReference>
<accession>A0A537LFX1</accession>
<sequence>MCPRSSALIGDRHRRISRWTSGERIVTRPPRPAFAGATYHVVARGNNSSDVFTDDSDRYAYLALLAKAI</sequence>
<organism evidence="1 2">
    <name type="scientific">Candidatus Segetimicrobium genomatis</name>
    <dbReference type="NCBI Taxonomy" id="2569760"/>
    <lineage>
        <taxon>Bacteria</taxon>
        <taxon>Bacillati</taxon>
        <taxon>Candidatus Sysuimicrobiota</taxon>
        <taxon>Candidatus Sysuimicrobiia</taxon>
        <taxon>Candidatus Sysuimicrobiales</taxon>
        <taxon>Candidatus Segetimicrobiaceae</taxon>
        <taxon>Candidatus Segetimicrobium</taxon>
    </lineage>
</organism>
<evidence type="ECO:0008006" key="3">
    <source>
        <dbReference type="Google" id="ProtNLM"/>
    </source>
</evidence>
<name>A0A537LFX1_9BACT</name>
<dbReference type="EMBL" id="VBAL01000005">
    <property type="protein sequence ID" value="TMJ06885.1"/>
    <property type="molecule type" value="Genomic_DNA"/>
</dbReference>
<comment type="caution">
    <text evidence="1">The sequence shown here is derived from an EMBL/GenBank/DDBJ whole genome shotgun (WGS) entry which is preliminary data.</text>
</comment>
<evidence type="ECO:0000313" key="1">
    <source>
        <dbReference type="EMBL" id="TMJ06885.1"/>
    </source>
</evidence>
<gene>
    <name evidence="1" type="ORF">E6H01_00125</name>
</gene>
<protein>
    <recommendedName>
        <fullName evidence="3">Transposase</fullName>
    </recommendedName>
</protein>
<dbReference type="AlphaFoldDB" id="A0A537LFX1"/>
<reference evidence="1 2" key="1">
    <citation type="journal article" date="2019" name="Nat. Microbiol.">
        <title>Mediterranean grassland soil C-N compound turnover is dependent on rainfall and depth, and is mediated by genomically divergent microorganisms.</title>
        <authorList>
            <person name="Diamond S."/>
            <person name="Andeer P.F."/>
            <person name="Li Z."/>
            <person name="Crits-Christoph A."/>
            <person name="Burstein D."/>
            <person name="Anantharaman K."/>
            <person name="Lane K.R."/>
            <person name="Thomas B.C."/>
            <person name="Pan C."/>
            <person name="Northen T.R."/>
            <person name="Banfield J.F."/>
        </authorList>
    </citation>
    <scope>NUCLEOTIDE SEQUENCE [LARGE SCALE GENOMIC DNA]</scope>
    <source>
        <strain evidence="1">NP_4</strain>
    </source>
</reference>
<proteinExistence type="predicted"/>